<feature type="compositionally biased region" description="Basic and acidic residues" evidence="4">
    <location>
        <begin position="992"/>
        <end position="1003"/>
    </location>
</feature>
<dbReference type="PROSITE" id="PS50297">
    <property type="entry name" value="ANK_REP_REGION"/>
    <property type="match status" value="1"/>
</dbReference>
<protein>
    <recommendedName>
        <fullName evidence="5">Nephrocystin 3-like N-terminal domain-containing protein</fullName>
    </recommendedName>
</protein>
<dbReference type="Gene3D" id="1.25.40.20">
    <property type="entry name" value="Ankyrin repeat-containing domain"/>
    <property type="match status" value="3"/>
</dbReference>
<feature type="compositionally biased region" description="Acidic residues" evidence="4">
    <location>
        <begin position="976"/>
        <end position="987"/>
    </location>
</feature>
<evidence type="ECO:0000256" key="2">
    <source>
        <dbReference type="ARBA" id="ARBA00023043"/>
    </source>
</evidence>
<dbReference type="PROSITE" id="PS50088">
    <property type="entry name" value="ANK_REPEAT"/>
    <property type="match status" value="1"/>
</dbReference>
<evidence type="ECO:0000256" key="4">
    <source>
        <dbReference type="SAM" id="MobiDB-lite"/>
    </source>
</evidence>
<gene>
    <name evidence="6" type="ORF">VHEMI10159</name>
</gene>
<name>A0A0A1TRE2_9HYPO</name>
<dbReference type="AlphaFoldDB" id="A0A0A1TRE2"/>
<evidence type="ECO:0000313" key="7">
    <source>
        <dbReference type="Proteomes" id="UP000039046"/>
    </source>
</evidence>
<keyword evidence="1" id="KW-0677">Repeat</keyword>
<sequence>MSVPRGPVLDSTEAQLVQDLTQWLQPTDFRSPGGELMKHVRAYMPGTGDWVRKTPEYVHWVDADAGTRASPPNGCLWIKGVPGSGKSVVSGTVNHDPANLVRDYAAQLLPFSATLRTSLSQSKANRSRGFDQDAIWDATCTAMDELDRVYCIADALDEMDNESFDFINKLKALGNRQPSKIKVLLTSRPIPKLEAALQEQYIAPFRLEPTKIYPDITKYVKKSMASLVPRLSLETESRVTEALCEAAKGSFLHARLLMDNLEEGLKTDRQPTEDRRPDIIDFLVTAGADINHKASIDGVMMTPLDRAIALGSTNIALELIRYGAVPTNPDTVTNMDLSKHQERLDRLLRLHDDALIGETGKQHHSWYDLESEFTKVVSSGYHSAAVAFFDQVPTRPDLKAIEDSALRVLGSLIHQGQITVLRRLGKSIKEHPALEQKLPKETKLLNTICSVNRYQLESIQLLVDDFQAPINTVPHPLHNFVYYLSSGCAASARYLIEHGAVVDVMETQLGMTPLMRVLSHPTPHMELAEVLLAHGANPNAVSAKGSQSTLTVCTDPDALRLLFAHGADARLDVHAGALVALLTMGSTPAPKISEAMRLLIEAGQELNSAFNGRYPLLSAARKIGFWRPGDEEKAEQCCATAIECGADMSKQLADGRSIIQVVLEEHGLAKPFLGSPNLDMEARGLGGRTLLMSACRPFPSPGPRENSKSLKAVVPSIVDMLLDQGADTGAVDDVGRTALHWLCTIEAEADDALCNLAIRLIQSNPAAVLVKDKEGYTPLHLASKHQQPDIMDILMANGGDVFELDPGRNSALHWLAPRLVKPQVYVRYTYECIDESTDATKMIEYFKGLVAKGLDINQVNSEGRTPLFGFISADPEGELPKRRLYAEPFKIFRKQAANMSQQDTDGQNVLHILAGQRLRPYSKKVWLFKKLLMLGANPRQENNKLQTAIDIASTTSNYRVLELFRPELANSATVTDDSDISCSDDESSNAVPKKDDESSKVEEASDNESEPGYEVIDTEEVDTVIV</sequence>
<reference evidence="6 7" key="1">
    <citation type="journal article" date="2015" name="Genome Announc.">
        <title>Draft Genome Sequence and Gene Annotation of the Entomopathogenic Fungus Verticillium hemipterigenum.</title>
        <authorList>
            <person name="Horn F."/>
            <person name="Habel A."/>
            <person name="Scharf D.H."/>
            <person name="Dworschak J."/>
            <person name="Brakhage A.A."/>
            <person name="Guthke R."/>
            <person name="Hertweck C."/>
            <person name="Linde J."/>
        </authorList>
    </citation>
    <scope>NUCLEOTIDE SEQUENCE [LARGE SCALE GENOMIC DNA]</scope>
</reference>
<dbReference type="SUPFAM" id="SSF48403">
    <property type="entry name" value="Ankyrin repeat"/>
    <property type="match status" value="3"/>
</dbReference>
<feature type="repeat" description="ANK" evidence="3">
    <location>
        <begin position="774"/>
        <end position="806"/>
    </location>
</feature>
<keyword evidence="7" id="KW-1185">Reference proteome</keyword>
<dbReference type="InterPro" id="IPR050745">
    <property type="entry name" value="Multifunctional_regulatory"/>
</dbReference>
<dbReference type="InterPro" id="IPR002110">
    <property type="entry name" value="Ankyrin_rpt"/>
</dbReference>
<dbReference type="OrthoDB" id="21416at2759"/>
<evidence type="ECO:0000259" key="5">
    <source>
        <dbReference type="Pfam" id="PF24883"/>
    </source>
</evidence>
<dbReference type="InterPro" id="IPR036770">
    <property type="entry name" value="Ankyrin_rpt-contain_sf"/>
</dbReference>
<feature type="domain" description="Nephrocystin 3-like N-terminal" evidence="5">
    <location>
        <begin position="46"/>
        <end position="93"/>
    </location>
</feature>
<keyword evidence="2 3" id="KW-0040">ANK repeat</keyword>
<dbReference type="InterPro" id="IPR056884">
    <property type="entry name" value="NPHP3-like_N"/>
</dbReference>
<dbReference type="EMBL" id="CDHN01000007">
    <property type="protein sequence ID" value="CEJ94640.1"/>
    <property type="molecule type" value="Genomic_DNA"/>
</dbReference>
<accession>A0A0A1TRE2</accession>
<feature type="domain" description="Nephrocystin 3-like N-terminal" evidence="5">
    <location>
        <begin position="96"/>
        <end position="188"/>
    </location>
</feature>
<dbReference type="SMART" id="SM00248">
    <property type="entry name" value="ANK"/>
    <property type="match status" value="7"/>
</dbReference>
<feature type="region of interest" description="Disordered" evidence="4">
    <location>
        <begin position="974"/>
        <end position="1026"/>
    </location>
</feature>
<dbReference type="Pfam" id="PF24883">
    <property type="entry name" value="NPHP3_N"/>
    <property type="match status" value="2"/>
</dbReference>
<evidence type="ECO:0000256" key="1">
    <source>
        <dbReference type="ARBA" id="ARBA00022737"/>
    </source>
</evidence>
<dbReference type="PANTHER" id="PTHR24189">
    <property type="entry name" value="MYOTROPHIN"/>
    <property type="match status" value="1"/>
</dbReference>
<dbReference type="HOGENOM" id="CLU_001540_0_0_1"/>
<dbReference type="Proteomes" id="UP000039046">
    <property type="component" value="Unassembled WGS sequence"/>
</dbReference>
<feature type="compositionally biased region" description="Acidic residues" evidence="4">
    <location>
        <begin position="1004"/>
        <end position="1026"/>
    </location>
</feature>
<organism evidence="6 7">
    <name type="scientific">[Torrubiella] hemipterigena</name>
    <dbReference type="NCBI Taxonomy" id="1531966"/>
    <lineage>
        <taxon>Eukaryota</taxon>
        <taxon>Fungi</taxon>
        <taxon>Dikarya</taxon>
        <taxon>Ascomycota</taxon>
        <taxon>Pezizomycotina</taxon>
        <taxon>Sordariomycetes</taxon>
        <taxon>Hypocreomycetidae</taxon>
        <taxon>Hypocreales</taxon>
        <taxon>Clavicipitaceae</taxon>
        <taxon>Clavicipitaceae incertae sedis</taxon>
        <taxon>'Torrubiella' clade</taxon>
    </lineage>
</organism>
<dbReference type="STRING" id="1531966.A0A0A1TRE2"/>
<proteinExistence type="predicted"/>
<evidence type="ECO:0000256" key="3">
    <source>
        <dbReference type="PROSITE-ProRule" id="PRU00023"/>
    </source>
</evidence>
<dbReference type="Pfam" id="PF12796">
    <property type="entry name" value="Ank_2"/>
    <property type="match status" value="1"/>
</dbReference>
<evidence type="ECO:0000313" key="6">
    <source>
        <dbReference type="EMBL" id="CEJ94640.1"/>
    </source>
</evidence>